<evidence type="ECO:0000313" key="3">
    <source>
        <dbReference type="Proteomes" id="UP000002247"/>
    </source>
</evidence>
<dbReference type="KEGG" id="srt:Srot_1387"/>
<dbReference type="Pfam" id="PF14279">
    <property type="entry name" value="HNH_5"/>
    <property type="match status" value="1"/>
</dbReference>
<keyword evidence="2" id="KW-0540">Nuclease</keyword>
<dbReference type="Gene3D" id="1.10.30.50">
    <property type="match status" value="1"/>
</dbReference>
<accession>D6Z7C1</accession>
<proteinExistence type="predicted"/>
<dbReference type="STRING" id="640132.Srot_1387"/>
<dbReference type="eggNOG" id="COG1403">
    <property type="taxonomic scope" value="Bacteria"/>
</dbReference>
<reference evidence="2 3" key="1">
    <citation type="journal article" date="2010" name="Stand. Genomic Sci.">
        <title>Complete genome sequence of Segniliparus rotundus type strain (CDC 1076).</title>
        <authorList>
            <person name="Sikorski J."/>
            <person name="Lapidus A."/>
            <person name="Copeland A."/>
            <person name="Misra M."/>
            <person name="Glavina Del Rio T."/>
            <person name="Nolan M."/>
            <person name="Lucas S."/>
            <person name="Chen F."/>
            <person name="Tice H."/>
            <person name="Cheng J.F."/>
            <person name="Jando M."/>
            <person name="Schneider S."/>
            <person name="Bruce D."/>
            <person name="Goodwin L."/>
            <person name="Pitluck S."/>
            <person name="Liolios K."/>
            <person name="Mikhailova N."/>
            <person name="Pati A."/>
            <person name="Ivanova N."/>
            <person name="Mavromatis K."/>
            <person name="Chen A."/>
            <person name="Palaniappan K."/>
            <person name="Chertkov O."/>
            <person name="Land M."/>
            <person name="Hauser L."/>
            <person name="Chang Y.J."/>
            <person name="Jeffries C.D."/>
            <person name="Brettin T."/>
            <person name="Detter J.C."/>
            <person name="Han C."/>
            <person name="Rohde M."/>
            <person name="Goker M."/>
            <person name="Bristow J."/>
            <person name="Eisen J.A."/>
            <person name="Markowitz V."/>
            <person name="Hugenholtz P."/>
            <person name="Kyrpides N.C."/>
            <person name="Klenk H.P."/>
        </authorList>
    </citation>
    <scope>NUCLEOTIDE SEQUENCE [LARGE SCALE GENOMIC DNA]</scope>
    <source>
        <strain evidence="3">ATCC BAA-972 / CDC 1076 / CIP 108378 / DSM 44985 / JCM 13578</strain>
    </source>
</reference>
<dbReference type="AlphaFoldDB" id="D6Z7C1"/>
<keyword evidence="2" id="KW-0378">Hydrolase</keyword>
<feature type="domain" description="HNH nuclease" evidence="1">
    <location>
        <begin position="79"/>
        <end position="128"/>
    </location>
</feature>
<protein>
    <submittedName>
        <fullName evidence="2">HNH endonuclease</fullName>
    </submittedName>
</protein>
<dbReference type="InterPro" id="IPR029471">
    <property type="entry name" value="HNH_5"/>
</dbReference>
<keyword evidence="3" id="KW-1185">Reference proteome</keyword>
<organism evidence="2 3">
    <name type="scientific">Segniliparus rotundus (strain ATCC BAA-972 / CDC 1076 / CIP 108378 / DSM 44985 / JCM 13578)</name>
    <dbReference type="NCBI Taxonomy" id="640132"/>
    <lineage>
        <taxon>Bacteria</taxon>
        <taxon>Bacillati</taxon>
        <taxon>Actinomycetota</taxon>
        <taxon>Actinomycetes</taxon>
        <taxon>Mycobacteriales</taxon>
        <taxon>Segniliparaceae</taxon>
        <taxon>Segniliparus</taxon>
    </lineage>
</organism>
<dbReference type="InterPro" id="IPR052892">
    <property type="entry name" value="NA-targeting_endonuclease"/>
</dbReference>
<dbReference type="InterPro" id="IPR003615">
    <property type="entry name" value="HNH_nuc"/>
</dbReference>
<dbReference type="EMBL" id="CP001958">
    <property type="protein sequence ID" value="ADG97851.1"/>
    <property type="molecule type" value="Genomic_DNA"/>
</dbReference>
<dbReference type="RefSeq" id="WP_013138305.1">
    <property type="nucleotide sequence ID" value="NC_014168.1"/>
</dbReference>
<dbReference type="PANTHER" id="PTHR33877">
    <property type="entry name" value="SLL1193 PROTEIN"/>
    <property type="match status" value="1"/>
</dbReference>
<dbReference type="PANTHER" id="PTHR33877:SF2">
    <property type="entry name" value="OS07G0170200 PROTEIN"/>
    <property type="match status" value="1"/>
</dbReference>
<dbReference type="Proteomes" id="UP000002247">
    <property type="component" value="Chromosome"/>
</dbReference>
<dbReference type="CDD" id="cd00085">
    <property type="entry name" value="HNHc"/>
    <property type="match status" value="1"/>
</dbReference>
<dbReference type="SMART" id="SM00507">
    <property type="entry name" value="HNHc"/>
    <property type="match status" value="1"/>
</dbReference>
<dbReference type="HOGENOM" id="CLU_099824_3_0_11"/>
<dbReference type="OrthoDB" id="9802901at2"/>
<evidence type="ECO:0000259" key="1">
    <source>
        <dbReference type="SMART" id="SM00507"/>
    </source>
</evidence>
<name>D6Z7C1_SEGRD</name>
<dbReference type="GO" id="GO:0004519">
    <property type="term" value="F:endonuclease activity"/>
    <property type="evidence" value="ECO:0007669"/>
    <property type="project" value="UniProtKB-KW"/>
</dbReference>
<keyword evidence="2" id="KW-0255">Endonuclease</keyword>
<dbReference type="FunFam" id="1.10.30.50:FF:000001">
    <property type="entry name" value="HNH endonuclease"/>
    <property type="match status" value="1"/>
</dbReference>
<sequence>MPSHRRSFDGGSTLVLNVGFEPLNVIPHRRAVVLVCSERAELVEPTALVARSERHELPVPSVIRLARYVRVPYRATVPLTRTAVIARDKHRCVYCGGKPETIDHVLPRSRGGQHVWTNVVAACQKCNHKKGSRLLAELGWTLREAPAAPKGTAPRFVSGELPSAWRQYLDEAAGPDRLEQRTA</sequence>
<evidence type="ECO:0000313" key="2">
    <source>
        <dbReference type="EMBL" id="ADG97851.1"/>
    </source>
</evidence>
<gene>
    <name evidence="2" type="ordered locus">Srot_1387</name>
</gene>